<comment type="catalytic activity">
    <reaction evidence="1">
        <text>ATP + protein L-histidine = ADP + protein N-phospho-L-histidine.</text>
        <dbReference type="EC" id="2.7.13.3"/>
    </reaction>
</comment>
<evidence type="ECO:0000256" key="4">
    <source>
        <dbReference type="SAM" id="MobiDB-lite"/>
    </source>
</evidence>
<evidence type="ECO:0000256" key="3">
    <source>
        <dbReference type="ARBA" id="ARBA00022553"/>
    </source>
</evidence>
<evidence type="ECO:0000259" key="5">
    <source>
        <dbReference type="PROSITE" id="PS50109"/>
    </source>
</evidence>
<accession>A0AAE3XBW4</accession>
<dbReference type="PRINTS" id="PR00344">
    <property type="entry name" value="BCTRLSENSOR"/>
</dbReference>
<dbReference type="GO" id="GO:0000155">
    <property type="term" value="F:phosphorelay sensor kinase activity"/>
    <property type="evidence" value="ECO:0007669"/>
    <property type="project" value="InterPro"/>
</dbReference>
<dbReference type="RefSeq" id="WP_309852732.1">
    <property type="nucleotide sequence ID" value="NZ_JAVDQJ010000003.1"/>
</dbReference>
<gene>
    <name evidence="6" type="ORF">J2Y00_001624</name>
</gene>
<comment type="caution">
    <text evidence="6">The sequence shown here is derived from an EMBL/GenBank/DDBJ whole genome shotgun (WGS) entry which is preliminary data.</text>
</comment>
<keyword evidence="6" id="KW-0418">Kinase</keyword>
<dbReference type="EMBL" id="JAVDQK010000003">
    <property type="protein sequence ID" value="MDR6218063.1"/>
    <property type="molecule type" value="Genomic_DNA"/>
</dbReference>
<dbReference type="PANTHER" id="PTHR43065">
    <property type="entry name" value="SENSOR HISTIDINE KINASE"/>
    <property type="match status" value="1"/>
</dbReference>
<dbReference type="InterPro" id="IPR003661">
    <property type="entry name" value="HisK_dim/P_dom"/>
</dbReference>
<dbReference type="SMART" id="SM00387">
    <property type="entry name" value="HATPase_c"/>
    <property type="match status" value="1"/>
</dbReference>
<dbReference type="InterPro" id="IPR036097">
    <property type="entry name" value="HisK_dim/P_sf"/>
</dbReference>
<protein>
    <recommendedName>
        <fullName evidence="2">histidine kinase</fullName>
        <ecNumber evidence="2">2.7.13.3</ecNumber>
    </recommendedName>
</protein>
<feature type="compositionally biased region" description="Low complexity" evidence="4">
    <location>
        <begin position="619"/>
        <end position="629"/>
    </location>
</feature>
<dbReference type="SUPFAM" id="SSF55874">
    <property type="entry name" value="ATPase domain of HSP90 chaperone/DNA topoisomerase II/histidine kinase"/>
    <property type="match status" value="1"/>
</dbReference>
<dbReference type="AlphaFoldDB" id="A0AAE3XBW4"/>
<dbReference type="InterPro" id="IPR003594">
    <property type="entry name" value="HATPase_dom"/>
</dbReference>
<evidence type="ECO:0000313" key="6">
    <source>
        <dbReference type="EMBL" id="MDR6218063.1"/>
    </source>
</evidence>
<dbReference type="PANTHER" id="PTHR43065:SF42">
    <property type="entry name" value="TWO-COMPONENT SENSOR PPRA"/>
    <property type="match status" value="1"/>
</dbReference>
<dbReference type="Gene3D" id="3.30.450.20">
    <property type="entry name" value="PAS domain"/>
    <property type="match status" value="1"/>
</dbReference>
<evidence type="ECO:0000256" key="1">
    <source>
        <dbReference type="ARBA" id="ARBA00000085"/>
    </source>
</evidence>
<dbReference type="InterPro" id="IPR035965">
    <property type="entry name" value="PAS-like_dom_sf"/>
</dbReference>
<dbReference type="Pfam" id="PF00512">
    <property type="entry name" value="HisKA"/>
    <property type="match status" value="1"/>
</dbReference>
<dbReference type="InterPro" id="IPR004358">
    <property type="entry name" value="Sig_transdc_His_kin-like_C"/>
</dbReference>
<dbReference type="InterPro" id="IPR036890">
    <property type="entry name" value="HATPase_C_sf"/>
</dbReference>
<feature type="region of interest" description="Disordered" evidence="4">
    <location>
        <begin position="610"/>
        <end position="629"/>
    </location>
</feature>
<evidence type="ECO:0000313" key="7">
    <source>
        <dbReference type="Proteomes" id="UP001185331"/>
    </source>
</evidence>
<dbReference type="CDD" id="cd00082">
    <property type="entry name" value="HisKA"/>
    <property type="match status" value="1"/>
</dbReference>
<dbReference type="SUPFAM" id="SSF55785">
    <property type="entry name" value="PYP-like sensor domain (PAS domain)"/>
    <property type="match status" value="1"/>
</dbReference>
<dbReference type="InterPro" id="IPR005467">
    <property type="entry name" value="His_kinase_dom"/>
</dbReference>
<sequence>MTASVSAALFWLLLAGAGVTALFASASERLSEAFSTDARILHRVLSQRMEQQEAVLNAAHALASQGVDEATLRTALTTLRRQYPQVVAAQRCASGRCRTLGPADVPLPRLPLSAVTESRAAVRWPAGGGPLYALTRGSVRVWVDARRLTDRLVEGSAPLAFTVTRPGSGAVLVSRAAPAGPGAALRTFRVQKVLGTDLQPFTLEVTRAAPWRAWPWLGAAVWTALTGGLTALITGLLRSRRAAQRALLDERALAAGVVQAATEAIVAVDDQHRVTLANPAARAALAHPLTPGTDLRTVTTFRATLSPAPFDAASFWSSREPTPLPDGLTLVQGTQAMPVEGSLAPLRGARGEARGRVLILREVGALHRRMLAQLETGERRAREHQDTLAHVSRLSTLSEMGAGLAHELNQPLTAIVSYSQAAARLLDEPEPDLGRVRHAVNAAVHQAGRAAQIITRLREWVRRAPGQARATDLVQAAQNVLTLCHADLRRLDIRVVTHVPPGAPVQADPVHLEQIILNLLRNAIDALERTPHAQITLVVEPEGSEWTLTVRDNGPGVTPDVLRRLFTPFTTSKDGGLGLGLSLSQTLAQGMGGNLRGANTATGAAFQLRLPQAGPPPASAGAAHQGGRP</sequence>
<keyword evidence="3" id="KW-0597">Phosphoprotein</keyword>
<dbReference type="Pfam" id="PF02518">
    <property type="entry name" value="HATPase_c"/>
    <property type="match status" value="1"/>
</dbReference>
<keyword evidence="6" id="KW-0808">Transferase</keyword>
<dbReference type="SMART" id="SM00388">
    <property type="entry name" value="HisKA"/>
    <property type="match status" value="1"/>
</dbReference>
<reference evidence="6" key="1">
    <citation type="submission" date="2023-07" db="EMBL/GenBank/DDBJ databases">
        <title>Sorghum-associated microbial communities from plants grown in Nebraska, USA.</title>
        <authorList>
            <person name="Schachtman D."/>
        </authorList>
    </citation>
    <scope>NUCLEOTIDE SEQUENCE</scope>
    <source>
        <strain evidence="6">BE330</strain>
    </source>
</reference>
<dbReference type="Gene3D" id="1.10.287.130">
    <property type="match status" value="1"/>
</dbReference>
<dbReference type="Gene3D" id="3.30.565.10">
    <property type="entry name" value="Histidine kinase-like ATPase, C-terminal domain"/>
    <property type="match status" value="1"/>
</dbReference>
<organism evidence="6 7">
    <name type="scientific">Deinococcus soli</name>
    <name type="common">ex Cha et al. 2016</name>
    <dbReference type="NCBI Taxonomy" id="1309411"/>
    <lineage>
        <taxon>Bacteria</taxon>
        <taxon>Thermotogati</taxon>
        <taxon>Deinococcota</taxon>
        <taxon>Deinococci</taxon>
        <taxon>Deinococcales</taxon>
        <taxon>Deinococcaceae</taxon>
        <taxon>Deinococcus</taxon>
    </lineage>
</organism>
<dbReference type="SUPFAM" id="SSF47384">
    <property type="entry name" value="Homodimeric domain of signal transducing histidine kinase"/>
    <property type="match status" value="1"/>
</dbReference>
<dbReference type="EC" id="2.7.13.3" evidence="2"/>
<feature type="domain" description="Histidine kinase" evidence="5">
    <location>
        <begin position="403"/>
        <end position="614"/>
    </location>
</feature>
<dbReference type="Proteomes" id="UP001185331">
    <property type="component" value="Unassembled WGS sequence"/>
</dbReference>
<dbReference type="PROSITE" id="PS50109">
    <property type="entry name" value="HIS_KIN"/>
    <property type="match status" value="1"/>
</dbReference>
<name>A0AAE3XBW4_9DEIO</name>
<evidence type="ECO:0000256" key="2">
    <source>
        <dbReference type="ARBA" id="ARBA00012438"/>
    </source>
</evidence>
<proteinExistence type="predicted"/>